<reference evidence="1" key="1">
    <citation type="submission" date="2019-10" db="EMBL/GenBank/DDBJ databases">
        <title>Conservation and host-specific expression of non-tandemly repeated heterogenous ribosome RNA gene in arbuscular mycorrhizal fungi.</title>
        <authorList>
            <person name="Maeda T."/>
            <person name="Kobayashi Y."/>
            <person name="Nakagawa T."/>
            <person name="Ezawa T."/>
            <person name="Yamaguchi K."/>
            <person name="Bino T."/>
            <person name="Nishimoto Y."/>
            <person name="Shigenobu S."/>
            <person name="Kawaguchi M."/>
        </authorList>
    </citation>
    <scope>NUCLEOTIDE SEQUENCE</scope>
    <source>
        <strain evidence="1">HR1</strain>
    </source>
</reference>
<proteinExistence type="predicted"/>
<accession>A0A8H3MA07</accession>
<evidence type="ECO:0008006" key="3">
    <source>
        <dbReference type="Google" id="ProtNLM"/>
    </source>
</evidence>
<name>A0A8H3MA07_9GLOM</name>
<evidence type="ECO:0000313" key="1">
    <source>
        <dbReference type="EMBL" id="GET00811.1"/>
    </source>
</evidence>
<dbReference type="AlphaFoldDB" id="A0A8H3MA07"/>
<dbReference type="OrthoDB" id="2346451at2759"/>
<dbReference type="SUPFAM" id="SSF53098">
    <property type="entry name" value="Ribonuclease H-like"/>
    <property type="match status" value="1"/>
</dbReference>
<gene>
    <name evidence="1" type="ORF">RCL2_002725300</name>
</gene>
<protein>
    <recommendedName>
        <fullName evidence="3">RNase H type-1 domain-containing protein</fullName>
    </recommendedName>
</protein>
<dbReference type="InterPro" id="IPR036397">
    <property type="entry name" value="RNaseH_sf"/>
</dbReference>
<dbReference type="GO" id="GO:0003676">
    <property type="term" value="F:nucleic acid binding"/>
    <property type="evidence" value="ECO:0007669"/>
    <property type="project" value="InterPro"/>
</dbReference>
<dbReference type="Proteomes" id="UP000615446">
    <property type="component" value="Unassembled WGS sequence"/>
</dbReference>
<sequence length="364" mass="42838">MFKLSSTENGFRIITPTDLIQYKKGQSYNYLSEQEHPVFLEIKIDKLKIEIIRNRISSTILQDELIQQHDNMTKLHTNELHIYTDGSLNLNSVDGYNQIIIPELLAILTALLTVPINNNMHIYTDSQSAIDIINNMLQLRGIIERKLFKQNNYILLYAIDVIWNDKADKLAKKGSELALENEDRIVDLELILNNSNFEFIPKWSGVCIDRQIRKFCAQISDAIYEANWLYNKYWNNLKHRLNIYNNLLCPMCNKEEETLKHLTICKGIQENFKVIEDQIITKILKIIKKHNSKNNISYNELEKILFKYKDEVSFELKEKNRVELTRGLISSSIMMNLQQKTFRKLSIINKYLPFPMVTWLNFVV</sequence>
<organism evidence="1 2">
    <name type="scientific">Rhizophagus clarus</name>
    <dbReference type="NCBI Taxonomy" id="94130"/>
    <lineage>
        <taxon>Eukaryota</taxon>
        <taxon>Fungi</taxon>
        <taxon>Fungi incertae sedis</taxon>
        <taxon>Mucoromycota</taxon>
        <taxon>Glomeromycotina</taxon>
        <taxon>Glomeromycetes</taxon>
        <taxon>Glomerales</taxon>
        <taxon>Glomeraceae</taxon>
        <taxon>Rhizophagus</taxon>
    </lineage>
</organism>
<dbReference type="EMBL" id="BLAL01000291">
    <property type="protein sequence ID" value="GET00811.1"/>
    <property type="molecule type" value="Genomic_DNA"/>
</dbReference>
<dbReference type="InterPro" id="IPR012337">
    <property type="entry name" value="RNaseH-like_sf"/>
</dbReference>
<evidence type="ECO:0000313" key="2">
    <source>
        <dbReference type="Proteomes" id="UP000615446"/>
    </source>
</evidence>
<comment type="caution">
    <text evidence="1">The sequence shown here is derived from an EMBL/GenBank/DDBJ whole genome shotgun (WGS) entry which is preliminary data.</text>
</comment>
<dbReference type="Gene3D" id="3.30.420.10">
    <property type="entry name" value="Ribonuclease H-like superfamily/Ribonuclease H"/>
    <property type="match status" value="1"/>
</dbReference>